<evidence type="ECO:0000313" key="8">
    <source>
        <dbReference type="EMBL" id="MBX7456730.1"/>
    </source>
</evidence>
<dbReference type="RefSeq" id="WP_221572170.1">
    <property type="nucleotide sequence ID" value="NZ_JAIGNK010000001.1"/>
</dbReference>
<keyword evidence="2" id="KW-1003">Cell membrane</keyword>
<feature type="chain" id="PRO_5046977405" evidence="7">
    <location>
        <begin position="20"/>
        <end position="43"/>
    </location>
</feature>
<keyword evidence="3 7" id="KW-0732">Signal</keyword>
<evidence type="ECO:0000256" key="5">
    <source>
        <dbReference type="ARBA" id="ARBA00023139"/>
    </source>
</evidence>
<keyword evidence="9" id="KW-1185">Reference proteome</keyword>
<evidence type="ECO:0000256" key="6">
    <source>
        <dbReference type="ARBA" id="ARBA00023288"/>
    </source>
</evidence>
<gene>
    <name evidence="8" type="ORF">K3152_00570</name>
</gene>
<dbReference type="Proteomes" id="UP000783253">
    <property type="component" value="Unassembled WGS sequence"/>
</dbReference>
<evidence type="ECO:0000256" key="1">
    <source>
        <dbReference type="ARBA" id="ARBA00010296"/>
    </source>
</evidence>
<reference evidence="8 9" key="1">
    <citation type="submission" date="2021-08" db="EMBL/GenBank/DDBJ databases">
        <title>Comparative Genomics Analysis of the Genus Qipengyuania Reveals Extensive Genetic Diversity and Metabolic Versatility, Including the Description of Fifteen Novel Species.</title>
        <authorList>
            <person name="Liu Y."/>
        </authorList>
    </citation>
    <scope>NUCLEOTIDE SEQUENCE [LARGE SCALE GENOMIC DNA]</scope>
    <source>
        <strain evidence="8 9">1NDH17</strain>
    </source>
</reference>
<evidence type="ECO:0000313" key="9">
    <source>
        <dbReference type="Proteomes" id="UP000783253"/>
    </source>
</evidence>
<keyword evidence="5" id="KW-0564">Palmitate</keyword>
<dbReference type="Pfam" id="PF08085">
    <property type="entry name" value="Entericidin"/>
    <property type="match status" value="1"/>
</dbReference>
<evidence type="ECO:0000256" key="4">
    <source>
        <dbReference type="ARBA" id="ARBA00023136"/>
    </source>
</evidence>
<evidence type="ECO:0000256" key="7">
    <source>
        <dbReference type="SAM" id="SignalP"/>
    </source>
</evidence>
<keyword evidence="4" id="KW-0472">Membrane</keyword>
<evidence type="ECO:0000256" key="3">
    <source>
        <dbReference type="ARBA" id="ARBA00022729"/>
    </source>
</evidence>
<proteinExistence type="inferred from homology"/>
<dbReference type="InterPro" id="IPR012556">
    <property type="entry name" value="Entericidin"/>
</dbReference>
<accession>A0ABS7IXE1</accession>
<evidence type="ECO:0000256" key="2">
    <source>
        <dbReference type="ARBA" id="ARBA00022475"/>
    </source>
</evidence>
<dbReference type="PROSITE" id="PS51257">
    <property type="entry name" value="PROKAR_LIPOPROTEIN"/>
    <property type="match status" value="1"/>
</dbReference>
<comment type="caution">
    <text evidence="8">The sequence shown here is derived from an EMBL/GenBank/DDBJ whole genome shotgun (WGS) entry which is preliminary data.</text>
</comment>
<dbReference type="EMBL" id="JAIGNK010000001">
    <property type="protein sequence ID" value="MBX7456730.1"/>
    <property type="molecule type" value="Genomic_DNA"/>
</dbReference>
<comment type="similarity">
    <text evidence="1">Belongs to the EcnA/EcnB lipoprotein family.</text>
</comment>
<name>A0ABS7IXE1_9SPHN</name>
<feature type="signal peptide" evidence="7">
    <location>
        <begin position="1"/>
        <end position="19"/>
    </location>
</feature>
<protein>
    <submittedName>
        <fullName evidence="8">Entericidin A/B family lipoprotein</fullName>
    </submittedName>
</protein>
<keyword evidence="6 8" id="KW-0449">Lipoprotein</keyword>
<sequence>MTKKLTLLLSVLTMSAVVAGCNTVKGFGRDVQSVGEAGEEAIN</sequence>
<organism evidence="8 9">
    <name type="scientific">Qipengyuania polymorpha</name>
    <dbReference type="NCBI Taxonomy" id="2867234"/>
    <lineage>
        <taxon>Bacteria</taxon>
        <taxon>Pseudomonadati</taxon>
        <taxon>Pseudomonadota</taxon>
        <taxon>Alphaproteobacteria</taxon>
        <taxon>Sphingomonadales</taxon>
        <taxon>Erythrobacteraceae</taxon>
        <taxon>Qipengyuania</taxon>
    </lineage>
</organism>